<dbReference type="Pfam" id="PF07258">
    <property type="entry name" value="COMM_domain"/>
    <property type="match status" value="1"/>
</dbReference>
<comment type="function">
    <text evidence="2">Scaffold protein in the commander complex that is essential for endosomal recycling of transmembrane cargos; the commander complex is composed of the CCC subcomplex and the retriever subcomplex. May modulate activity of cullin-RING E3 ubiquitin ligase (CRL) complexes. Down-regulates activation of NF-kappa-B. Inhibits TNF-induced NFKB1 activation.</text>
</comment>
<reference evidence="5" key="2">
    <citation type="submission" date="2015-02" db="UniProtKB">
        <authorList>
            <consortium name="EnsemblMetazoa"/>
        </authorList>
    </citation>
    <scope>IDENTIFICATION</scope>
</reference>
<dbReference type="eggNOG" id="ENOG502S0MA">
    <property type="taxonomic scope" value="Eukaryota"/>
</dbReference>
<dbReference type="OMA" id="CMEMSIS"/>
<evidence type="ECO:0000259" key="4">
    <source>
        <dbReference type="PROSITE" id="PS51269"/>
    </source>
</evidence>
<dbReference type="EMBL" id="JH431987">
    <property type="status" value="NOT_ANNOTATED_CDS"/>
    <property type="molecule type" value="Genomic_DNA"/>
</dbReference>
<dbReference type="PANTHER" id="PTHR16231:SF5">
    <property type="entry name" value="COMM DOMAIN-CONTAINING PROTEIN 6"/>
    <property type="match status" value="1"/>
</dbReference>
<dbReference type="STRING" id="126957.T1JHH6"/>
<dbReference type="PANTHER" id="PTHR16231">
    <property type="entry name" value="COMM DOMAIN-CONTAINING PROTEIN 4-8 FAMILY MEMBER"/>
    <property type="match status" value="1"/>
</dbReference>
<dbReference type="PROSITE" id="PS51269">
    <property type="entry name" value="COMM"/>
    <property type="match status" value="1"/>
</dbReference>
<evidence type="ECO:0000256" key="3">
    <source>
        <dbReference type="ARBA" id="ARBA00093468"/>
    </source>
</evidence>
<reference evidence="6" key="1">
    <citation type="submission" date="2011-05" db="EMBL/GenBank/DDBJ databases">
        <authorList>
            <person name="Richards S.R."/>
            <person name="Qu J."/>
            <person name="Jiang H."/>
            <person name="Jhangiani S.N."/>
            <person name="Agravi P."/>
            <person name="Goodspeed R."/>
            <person name="Gross S."/>
            <person name="Mandapat C."/>
            <person name="Jackson L."/>
            <person name="Mathew T."/>
            <person name="Pu L."/>
            <person name="Thornton R."/>
            <person name="Saada N."/>
            <person name="Wilczek-Boney K.B."/>
            <person name="Lee S."/>
            <person name="Kovar C."/>
            <person name="Wu Y."/>
            <person name="Scherer S.E."/>
            <person name="Worley K.C."/>
            <person name="Muzny D.M."/>
            <person name="Gibbs R."/>
        </authorList>
    </citation>
    <scope>NUCLEOTIDE SEQUENCE</scope>
    <source>
        <strain evidence="6">Brora</strain>
    </source>
</reference>
<dbReference type="PhylomeDB" id="T1JHH6"/>
<feature type="domain" description="COMM" evidence="4">
    <location>
        <begin position="18"/>
        <end position="85"/>
    </location>
</feature>
<evidence type="ECO:0000313" key="6">
    <source>
        <dbReference type="Proteomes" id="UP000014500"/>
    </source>
</evidence>
<sequence length="85" mass="9433">MATDGKGGVLLDSLKIAQLVDFQWRLGIMMSSDNCANLNTPYITLALTIKEANGELNKCCMEMSISEFQKFHQELKEISSTLATM</sequence>
<dbReference type="InterPro" id="IPR047155">
    <property type="entry name" value="COMMD4/6/7/8"/>
</dbReference>
<accession>T1JHH6</accession>
<organism evidence="5 6">
    <name type="scientific">Strigamia maritima</name>
    <name type="common">European centipede</name>
    <name type="synonym">Geophilus maritimus</name>
    <dbReference type="NCBI Taxonomy" id="126957"/>
    <lineage>
        <taxon>Eukaryota</taxon>
        <taxon>Metazoa</taxon>
        <taxon>Ecdysozoa</taxon>
        <taxon>Arthropoda</taxon>
        <taxon>Myriapoda</taxon>
        <taxon>Chilopoda</taxon>
        <taxon>Pleurostigmophora</taxon>
        <taxon>Geophilomorpha</taxon>
        <taxon>Linotaeniidae</taxon>
        <taxon>Strigamia</taxon>
    </lineage>
</organism>
<evidence type="ECO:0000256" key="1">
    <source>
        <dbReference type="ARBA" id="ARBA00039908"/>
    </source>
</evidence>
<comment type="similarity">
    <text evidence="3">Belongs to the COMM domain-containing protein 6 family.</text>
</comment>
<evidence type="ECO:0000256" key="2">
    <source>
        <dbReference type="ARBA" id="ARBA00093393"/>
    </source>
</evidence>
<dbReference type="InterPro" id="IPR017920">
    <property type="entry name" value="COMM"/>
</dbReference>
<dbReference type="Proteomes" id="UP000014500">
    <property type="component" value="Unassembled WGS sequence"/>
</dbReference>
<evidence type="ECO:0000313" key="5">
    <source>
        <dbReference type="EnsemblMetazoa" id="SMAR013307-PA"/>
    </source>
</evidence>
<keyword evidence="6" id="KW-1185">Reference proteome</keyword>
<dbReference type="HOGENOM" id="CLU_139245_1_0_1"/>
<protein>
    <recommendedName>
        <fullName evidence="1">COMM domain-containing protein 6</fullName>
    </recommendedName>
</protein>
<dbReference type="EnsemblMetazoa" id="SMAR013307-RA">
    <property type="protein sequence ID" value="SMAR013307-PA"/>
    <property type="gene ID" value="SMAR013307"/>
</dbReference>
<name>T1JHH6_STRMM</name>
<dbReference type="AlphaFoldDB" id="T1JHH6"/>
<proteinExistence type="inferred from homology"/>